<feature type="active site" evidence="5">
    <location>
        <position position="223"/>
    </location>
</feature>
<dbReference type="OrthoDB" id="4617536at2"/>
<name>A0A5C1Y564_9MICO</name>
<comment type="similarity">
    <text evidence="1">Belongs to the peptidase C2 family.</text>
</comment>
<dbReference type="Proteomes" id="UP000322159">
    <property type="component" value="Chromosome"/>
</dbReference>
<dbReference type="AlphaFoldDB" id="A0A5C1Y564"/>
<dbReference type="PANTHER" id="PTHR10183:SF379">
    <property type="entry name" value="CALPAIN-5"/>
    <property type="match status" value="1"/>
</dbReference>
<keyword evidence="3 5" id="KW-0378">Hydrolase</keyword>
<keyword evidence="4 5" id="KW-0788">Thiol protease</keyword>
<organism evidence="8 9">
    <name type="scientific">Protaetiibacter larvae</name>
    <dbReference type="NCBI Taxonomy" id="2592654"/>
    <lineage>
        <taxon>Bacteria</taxon>
        <taxon>Bacillati</taxon>
        <taxon>Actinomycetota</taxon>
        <taxon>Actinomycetes</taxon>
        <taxon>Micrococcales</taxon>
        <taxon>Microbacteriaceae</taxon>
        <taxon>Protaetiibacter</taxon>
    </lineage>
</organism>
<gene>
    <name evidence="8" type="ORF">FLP23_01745</name>
</gene>
<evidence type="ECO:0000256" key="1">
    <source>
        <dbReference type="ARBA" id="ARBA00007623"/>
    </source>
</evidence>
<feature type="active site" evidence="5">
    <location>
        <position position="399"/>
    </location>
</feature>
<dbReference type="SUPFAM" id="SSF54001">
    <property type="entry name" value="Cysteine proteinases"/>
    <property type="match status" value="1"/>
</dbReference>
<proteinExistence type="inferred from homology"/>
<feature type="compositionally biased region" description="Low complexity" evidence="6">
    <location>
        <begin position="1"/>
        <end position="22"/>
    </location>
</feature>
<dbReference type="RefSeq" id="WP_149324282.1">
    <property type="nucleotide sequence ID" value="NZ_CP043504.1"/>
</dbReference>
<feature type="region of interest" description="Disordered" evidence="6">
    <location>
        <begin position="101"/>
        <end position="123"/>
    </location>
</feature>
<evidence type="ECO:0000256" key="5">
    <source>
        <dbReference type="PROSITE-ProRule" id="PRU00239"/>
    </source>
</evidence>
<dbReference type="KEGG" id="lyk:FLP23_01745"/>
<dbReference type="InterPro" id="IPR022684">
    <property type="entry name" value="Calpain_cysteine_protease"/>
</dbReference>
<evidence type="ECO:0000256" key="4">
    <source>
        <dbReference type="ARBA" id="ARBA00022807"/>
    </source>
</evidence>
<feature type="region of interest" description="Disordered" evidence="6">
    <location>
        <begin position="1"/>
        <end position="38"/>
    </location>
</feature>
<reference evidence="8 9" key="1">
    <citation type="submission" date="2019-09" db="EMBL/GenBank/DDBJ databases">
        <title>Genome sequencing of strain KACC 19322.</title>
        <authorList>
            <person name="Heo J."/>
            <person name="Kim S.-J."/>
            <person name="Kim J.-S."/>
            <person name="Hong S.-B."/>
            <person name="Kwon S.-W."/>
        </authorList>
    </citation>
    <scope>NUCLEOTIDE SEQUENCE [LARGE SCALE GENOMIC DNA]</scope>
    <source>
        <strain evidence="8 9">KACC 19322</strain>
    </source>
</reference>
<dbReference type="EMBL" id="CP043504">
    <property type="protein sequence ID" value="QEO08850.1"/>
    <property type="molecule type" value="Genomic_DNA"/>
</dbReference>
<keyword evidence="2 5" id="KW-0645">Protease</keyword>
<dbReference type="Pfam" id="PF00648">
    <property type="entry name" value="Peptidase_C2"/>
    <property type="match status" value="1"/>
</dbReference>
<keyword evidence="9" id="KW-1185">Reference proteome</keyword>
<evidence type="ECO:0000259" key="7">
    <source>
        <dbReference type="PROSITE" id="PS50203"/>
    </source>
</evidence>
<evidence type="ECO:0000256" key="3">
    <source>
        <dbReference type="ARBA" id="ARBA00022801"/>
    </source>
</evidence>
<dbReference type="InterPro" id="IPR038765">
    <property type="entry name" value="Papain-like_cys_pep_sf"/>
</dbReference>
<feature type="active site" evidence="5">
    <location>
        <position position="478"/>
    </location>
</feature>
<dbReference type="GO" id="GO:0006508">
    <property type="term" value="P:proteolysis"/>
    <property type="evidence" value="ECO:0007669"/>
    <property type="project" value="UniProtKB-KW"/>
</dbReference>
<accession>A0A5C1Y564</accession>
<evidence type="ECO:0000256" key="6">
    <source>
        <dbReference type="SAM" id="MobiDB-lite"/>
    </source>
</evidence>
<dbReference type="PROSITE" id="PS50203">
    <property type="entry name" value="CALPAIN_CAT"/>
    <property type="match status" value="1"/>
</dbReference>
<feature type="domain" description="Calpain catalytic" evidence="7">
    <location>
        <begin position="187"/>
        <end position="525"/>
    </location>
</feature>
<protein>
    <recommendedName>
        <fullName evidence="7">Calpain catalytic domain-containing protein</fullName>
    </recommendedName>
</protein>
<evidence type="ECO:0000313" key="9">
    <source>
        <dbReference type="Proteomes" id="UP000322159"/>
    </source>
</evidence>
<dbReference type="GO" id="GO:0004198">
    <property type="term" value="F:calcium-dependent cysteine-type endopeptidase activity"/>
    <property type="evidence" value="ECO:0007669"/>
    <property type="project" value="InterPro"/>
</dbReference>
<dbReference type="InterPro" id="IPR000169">
    <property type="entry name" value="Pept_cys_AS"/>
</dbReference>
<dbReference type="InterPro" id="IPR001300">
    <property type="entry name" value="Peptidase_C2_calpain_cat"/>
</dbReference>
<evidence type="ECO:0000256" key="2">
    <source>
        <dbReference type="ARBA" id="ARBA00022670"/>
    </source>
</evidence>
<dbReference type="PANTHER" id="PTHR10183">
    <property type="entry name" value="CALPAIN"/>
    <property type="match status" value="1"/>
</dbReference>
<evidence type="ECO:0000313" key="8">
    <source>
        <dbReference type="EMBL" id="QEO08850.1"/>
    </source>
</evidence>
<dbReference type="PRINTS" id="PR00704">
    <property type="entry name" value="CALPAIN"/>
</dbReference>
<dbReference type="PROSITE" id="PS00139">
    <property type="entry name" value="THIOL_PROTEASE_CYS"/>
    <property type="match status" value="1"/>
</dbReference>
<sequence length="532" mass="57248">MSTTTSARRTASARSRASHTTAEAVRPSETAEAETDAVALTGAPNPYALASLVAGRRIDWDSASDARGILEDVFELPYTEIIGSADSPLFYGSTIRGGRPVRKRPAAPPAIGTDDTDEQGDAAPDVSRAKTLADILAALGRKSPADVPVRGATLTRDGVFAELGRLDEIAAPYIHLFDPRVLDVLFPLEPGYHPPGFSWQDTGRFYNETTEFFDPVQGQVGDCYFIAAMASVAWAKPFTIADRTRATATAQDSFTHQVSFYGGNGGYGSGGWTTVEVSDRVLVASGGSTSHYAHSAETGEIWPAVYEKAFAKWRFGTNDDFPNIPNLAWGNTVAATVSLTGGHGYGHDHGSLTDAQLLTLVKSHSSGGRTTTPMVAWSHGAGSDQATRAANEAGVVASHAYSVLGWMRRYEWVPRLRLEVELPRIIPEWRVPGPDPAILRDLVAGTTINELTHARLDLPTEIFQRYELRPVDYIVARNPWGSTPGTGPSTTAGDYRARDVSWWRDVPLGAKGVFAMEVGAFRRYFAGTGGAD</sequence>